<keyword evidence="1" id="KW-0732">Signal</keyword>
<protein>
    <recommendedName>
        <fullName evidence="2">Ricin B lectin domain-containing protein</fullName>
    </recommendedName>
</protein>
<dbReference type="PROSITE" id="PS50231">
    <property type="entry name" value="RICIN_B_LECTIN"/>
    <property type="match status" value="1"/>
</dbReference>
<dbReference type="Gene3D" id="2.80.10.50">
    <property type="match status" value="1"/>
</dbReference>
<feature type="signal peptide" evidence="1">
    <location>
        <begin position="1"/>
        <end position="26"/>
    </location>
</feature>
<dbReference type="InterPro" id="IPR000772">
    <property type="entry name" value="Ricin_B_lectin"/>
</dbReference>
<evidence type="ECO:0000256" key="1">
    <source>
        <dbReference type="SAM" id="SignalP"/>
    </source>
</evidence>
<dbReference type="Pfam" id="PF00652">
    <property type="entry name" value="Ricin_B_lectin"/>
    <property type="match status" value="1"/>
</dbReference>
<dbReference type="InterPro" id="IPR035992">
    <property type="entry name" value="Ricin_B-like_lectins"/>
</dbReference>
<name>A0ABQ2TNA9_STRBA</name>
<proteinExistence type="predicted"/>
<gene>
    <name evidence="3" type="ORF">GCM10010253_63490</name>
</gene>
<dbReference type="SUPFAM" id="SSF50370">
    <property type="entry name" value="Ricin B-like lectins"/>
    <property type="match status" value="1"/>
</dbReference>
<organism evidence="3 4">
    <name type="scientific">Streptomyces badius</name>
    <dbReference type="NCBI Taxonomy" id="1941"/>
    <lineage>
        <taxon>Bacteria</taxon>
        <taxon>Bacillati</taxon>
        <taxon>Actinomycetota</taxon>
        <taxon>Actinomycetes</taxon>
        <taxon>Kitasatosporales</taxon>
        <taxon>Streptomycetaceae</taxon>
        <taxon>Streptomyces</taxon>
    </lineage>
</organism>
<sequence length="176" mass="20005">MFKLNHLMVAVLAGAVALVGAVPGSAATSAVSAGSSVTHREEPPRGDPPAGRVLIQHARGTKKGCLWVNPDDQRDVRLQTCDRDDKYQQWVWQSLSNNRAIINEGNGLCLDERSDNWVITYRCKKSYNQSWIQNGFNPYYLYTKESSHWNLSVDDHNWAYVARNYNETWTYITLNV</sequence>
<dbReference type="EMBL" id="BMSZ01000026">
    <property type="protein sequence ID" value="GGS80067.1"/>
    <property type="molecule type" value="Genomic_DNA"/>
</dbReference>
<dbReference type="Proteomes" id="UP000659767">
    <property type="component" value="Unassembled WGS sequence"/>
</dbReference>
<comment type="caution">
    <text evidence="3">The sequence shown here is derived from an EMBL/GenBank/DDBJ whole genome shotgun (WGS) entry which is preliminary data.</text>
</comment>
<evidence type="ECO:0000313" key="4">
    <source>
        <dbReference type="Proteomes" id="UP000659767"/>
    </source>
</evidence>
<dbReference type="RefSeq" id="WP_199889677.1">
    <property type="nucleotide sequence ID" value="NZ_BMSZ01000026.1"/>
</dbReference>
<reference evidence="4" key="1">
    <citation type="journal article" date="2019" name="Int. J. Syst. Evol. Microbiol.">
        <title>The Global Catalogue of Microorganisms (GCM) 10K type strain sequencing project: providing services to taxonomists for standard genome sequencing and annotation.</title>
        <authorList>
            <consortium name="The Broad Institute Genomics Platform"/>
            <consortium name="The Broad Institute Genome Sequencing Center for Infectious Disease"/>
            <person name="Wu L."/>
            <person name="Ma J."/>
        </authorList>
    </citation>
    <scope>NUCLEOTIDE SEQUENCE [LARGE SCALE GENOMIC DNA]</scope>
    <source>
        <strain evidence="4">JCM 4350</strain>
    </source>
</reference>
<accession>A0ABQ2TNA9</accession>
<feature type="domain" description="Ricin B lectin" evidence="2">
    <location>
        <begin position="59"/>
        <end position="131"/>
    </location>
</feature>
<evidence type="ECO:0000259" key="2">
    <source>
        <dbReference type="Pfam" id="PF00652"/>
    </source>
</evidence>
<feature type="chain" id="PRO_5046811835" description="Ricin B lectin domain-containing protein" evidence="1">
    <location>
        <begin position="27"/>
        <end position="176"/>
    </location>
</feature>
<keyword evidence="4" id="KW-1185">Reference proteome</keyword>
<evidence type="ECO:0000313" key="3">
    <source>
        <dbReference type="EMBL" id="GGS80067.1"/>
    </source>
</evidence>